<dbReference type="RefSeq" id="WP_379741897.1">
    <property type="nucleotide sequence ID" value="NZ_JBHSVN010000001.1"/>
</dbReference>
<dbReference type="Pfam" id="PF04434">
    <property type="entry name" value="SWIM"/>
    <property type="match status" value="2"/>
</dbReference>
<dbReference type="PROSITE" id="PS50966">
    <property type="entry name" value="ZF_SWIM"/>
    <property type="match status" value="1"/>
</dbReference>
<dbReference type="GO" id="GO:0008270">
    <property type="term" value="F:zinc ion binding"/>
    <property type="evidence" value="ECO:0007669"/>
    <property type="project" value="UniProtKB-KW"/>
</dbReference>
<sequence>MTRTLLEQLDPPNRILKRAQYEAFAFSLIDGDVRVRNESHANPSEHEYRVTIVDGVPTRCGCPADAMYDGPCKHRVAIAIRPRILEVATRMQLVADGGVVPTRGDGTSDHADEVDTDQCTCTDVDNDFPCWECFRTGRKDLPK</sequence>
<comment type="caution">
    <text evidence="3">The sequence shown here is derived from an EMBL/GenBank/DDBJ whole genome shotgun (WGS) entry which is preliminary data.</text>
</comment>
<dbReference type="Proteomes" id="UP001596296">
    <property type="component" value="Unassembled WGS sequence"/>
</dbReference>
<feature type="domain" description="SWIM-type" evidence="2">
    <location>
        <begin position="48"/>
        <end position="83"/>
    </location>
</feature>
<dbReference type="EMBL" id="JBHSXL010000005">
    <property type="protein sequence ID" value="MFC6892188.1"/>
    <property type="molecule type" value="Genomic_DNA"/>
</dbReference>
<dbReference type="AlphaFoldDB" id="A0ABD5UST9"/>
<keyword evidence="1" id="KW-0862">Zinc</keyword>
<dbReference type="InterPro" id="IPR007527">
    <property type="entry name" value="Znf_SWIM"/>
</dbReference>
<evidence type="ECO:0000256" key="1">
    <source>
        <dbReference type="PROSITE-ProRule" id="PRU00325"/>
    </source>
</evidence>
<evidence type="ECO:0000313" key="4">
    <source>
        <dbReference type="Proteomes" id="UP001596296"/>
    </source>
</evidence>
<reference evidence="3 4" key="1">
    <citation type="journal article" date="2019" name="Int. J. Syst. Evol. Microbiol.">
        <title>The Global Catalogue of Microorganisms (GCM) 10K type strain sequencing project: providing services to taxonomists for standard genome sequencing and annotation.</title>
        <authorList>
            <consortium name="The Broad Institute Genomics Platform"/>
            <consortium name="The Broad Institute Genome Sequencing Center for Infectious Disease"/>
            <person name="Wu L."/>
            <person name="Ma J."/>
        </authorList>
    </citation>
    <scope>NUCLEOTIDE SEQUENCE [LARGE SCALE GENOMIC DNA]</scope>
    <source>
        <strain evidence="3 4">SKJ47</strain>
    </source>
</reference>
<accession>A0ABD5UST9</accession>
<keyword evidence="1" id="KW-0479">Metal-binding</keyword>
<keyword evidence="4" id="KW-1185">Reference proteome</keyword>
<evidence type="ECO:0000313" key="3">
    <source>
        <dbReference type="EMBL" id="MFC6892188.1"/>
    </source>
</evidence>
<protein>
    <submittedName>
        <fullName evidence="3">SWIM zinc finger family protein</fullName>
    </submittedName>
</protein>
<keyword evidence="1" id="KW-0863">Zinc-finger</keyword>
<evidence type="ECO:0000259" key="2">
    <source>
        <dbReference type="PROSITE" id="PS50966"/>
    </source>
</evidence>
<proteinExistence type="predicted"/>
<name>A0ABD5UST9_9EURY</name>
<gene>
    <name evidence="3" type="ORF">ACFQE9_06135</name>
</gene>
<organism evidence="3 4">
    <name type="scientific">Halopenitus salinus</name>
    <dbReference type="NCBI Taxonomy" id="1198295"/>
    <lineage>
        <taxon>Archaea</taxon>
        <taxon>Methanobacteriati</taxon>
        <taxon>Methanobacteriota</taxon>
        <taxon>Stenosarchaea group</taxon>
        <taxon>Halobacteria</taxon>
        <taxon>Halobacteriales</taxon>
        <taxon>Haloferacaceae</taxon>
        <taxon>Halopenitus</taxon>
    </lineage>
</organism>